<dbReference type="PANTHER" id="PTHR11686:SF9">
    <property type="entry name" value="RE13973P"/>
    <property type="match status" value="1"/>
</dbReference>
<dbReference type="GO" id="GO:0036374">
    <property type="term" value="F:glutathione hydrolase activity"/>
    <property type="evidence" value="ECO:0007669"/>
    <property type="project" value="InterPro"/>
</dbReference>
<protein>
    <submittedName>
        <fullName evidence="1">Uncharacterized protein</fullName>
    </submittedName>
</protein>
<dbReference type="InterPro" id="IPR029055">
    <property type="entry name" value="Ntn_hydrolases_N"/>
</dbReference>
<evidence type="ECO:0000313" key="1">
    <source>
        <dbReference type="EMBL" id="CAD7237113.1"/>
    </source>
</evidence>
<dbReference type="GO" id="GO:0005886">
    <property type="term" value="C:plasma membrane"/>
    <property type="evidence" value="ECO:0007669"/>
    <property type="project" value="TreeGrafter"/>
</dbReference>
<gene>
    <name evidence="1" type="ORF">CTOB1V02_LOCUS14928</name>
</gene>
<feature type="non-terminal residue" evidence="1">
    <location>
        <position position="125"/>
    </location>
</feature>
<dbReference type="AlphaFoldDB" id="A0A7R8WS28"/>
<reference evidence="1" key="1">
    <citation type="submission" date="2020-11" db="EMBL/GenBank/DDBJ databases">
        <authorList>
            <person name="Tran Van P."/>
        </authorList>
    </citation>
    <scope>NUCLEOTIDE SEQUENCE</scope>
</reference>
<dbReference type="OrthoDB" id="1081007at2759"/>
<dbReference type="SUPFAM" id="SSF56235">
    <property type="entry name" value="N-terminal nucleophile aminohydrolases (Ntn hydrolases)"/>
    <property type="match status" value="1"/>
</dbReference>
<dbReference type="InterPro" id="IPR000101">
    <property type="entry name" value="GGT_peptidase"/>
</dbReference>
<proteinExistence type="predicted"/>
<dbReference type="PANTHER" id="PTHR11686">
    <property type="entry name" value="GAMMA GLUTAMYL TRANSPEPTIDASE"/>
    <property type="match status" value="1"/>
</dbReference>
<name>A0A7R8WS28_9CRUS</name>
<sequence length="125" mass="13924">FGGVPWGELFQPVIKLLKEGVPVSKPLGKVLADKEEDIRNSTTGLRPIFFSEEQDRVLRQGENYTNPQLVETFKTIADLGSEEFYTGNLSQLWLADIRAQGSIINETVRNGNGNRKVTAPEFNGD</sequence>
<dbReference type="Pfam" id="PF01019">
    <property type="entry name" value="G_glu_transpept"/>
    <property type="match status" value="1"/>
</dbReference>
<dbReference type="GO" id="GO:0006751">
    <property type="term" value="P:glutathione catabolic process"/>
    <property type="evidence" value="ECO:0007669"/>
    <property type="project" value="InterPro"/>
</dbReference>
<organism evidence="1">
    <name type="scientific">Cyprideis torosa</name>
    <dbReference type="NCBI Taxonomy" id="163714"/>
    <lineage>
        <taxon>Eukaryota</taxon>
        <taxon>Metazoa</taxon>
        <taxon>Ecdysozoa</taxon>
        <taxon>Arthropoda</taxon>
        <taxon>Crustacea</taxon>
        <taxon>Oligostraca</taxon>
        <taxon>Ostracoda</taxon>
        <taxon>Podocopa</taxon>
        <taxon>Podocopida</taxon>
        <taxon>Cytherocopina</taxon>
        <taxon>Cytheroidea</taxon>
        <taxon>Cytherideidae</taxon>
        <taxon>Cyprideis</taxon>
    </lineage>
</organism>
<feature type="non-terminal residue" evidence="1">
    <location>
        <position position="1"/>
    </location>
</feature>
<accession>A0A7R8WS28</accession>
<dbReference type="EMBL" id="OB684937">
    <property type="protein sequence ID" value="CAD7237113.1"/>
    <property type="molecule type" value="Genomic_DNA"/>
</dbReference>